<organism evidence="2 3">
    <name type="scientific">Streptomyces venezuelae</name>
    <dbReference type="NCBI Taxonomy" id="54571"/>
    <lineage>
        <taxon>Bacteria</taxon>
        <taxon>Bacillati</taxon>
        <taxon>Actinomycetota</taxon>
        <taxon>Actinomycetes</taxon>
        <taxon>Kitasatosporales</taxon>
        <taxon>Streptomycetaceae</taxon>
        <taxon>Streptomyces</taxon>
    </lineage>
</organism>
<evidence type="ECO:0000256" key="1">
    <source>
        <dbReference type="SAM" id="Phobius"/>
    </source>
</evidence>
<evidence type="ECO:0000313" key="2">
    <source>
        <dbReference type="EMBL" id="QES47595.1"/>
    </source>
</evidence>
<dbReference type="Proteomes" id="UP000325211">
    <property type="component" value="Chromosome"/>
</dbReference>
<feature type="transmembrane region" description="Helical" evidence="1">
    <location>
        <begin position="43"/>
        <end position="68"/>
    </location>
</feature>
<dbReference type="AlphaFoldDB" id="A0A5P2CXK2"/>
<proteinExistence type="predicted"/>
<sequence>MTSASVRTALVLLSIAVALMTAVLAGAAAGCLARRDRATYPAALSRAGAAFAATLGLAAALTAALAAVTGG</sequence>
<evidence type="ECO:0000313" key="3">
    <source>
        <dbReference type="Proteomes" id="UP000325211"/>
    </source>
</evidence>
<keyword evidence="1" id="KW-0812">Transmembrane</keyword>
<reference evidence="2 3" key="1">
    <citation type="submission" date="2018-05" db="EMBL/GenBank/DDBJ databases">
        <title>Streptomyces venezuelae.</title>
        <authorList>
            <person name="Kim W."/>
            <person name="Lee N."/>
            <person name="Cho B.-K."/>
        </authorList>
    </citation>
    <scope>NUCLEOTIDE SEQUENCE [LARGE SCALE GENOMIC DNA]</scope>
    <source>
        <strain evidence="2 3">ATCC 21782</strain>
    </source>
</reference>
<gene>
    <name evidence="2" type="ORF">DEJ50_06920</name>
</gene>
<name>A0A5P2CXK2_STRVZ</name>
<dbReference type="EMBL" id="CP029190">
    <property type="protein sequence ID" value="QES47595.1"/>
    <property type="molecule type" value="Genomic_DNA"/>
</dbReference>
<protein>
    <submittedName>
        <fullName evidence="2">Uncharacterized protein</fullName>
    </submittedName>
</protein>
<dbReference type="PROSITE" id="PS51257">
    <property type="entry name" value="PROKAR_LIPOPROTEIN"/>
    <property type="match status" value="1"/>
</dbReference>
<accession>A0A5P2CXK2</accession>
<dbReference type="RefSeq" id="WP_150206709.1">
    <property type="nucleotide sequence ID" value="NZ_CP029190.1"/>
</dbReference>
<keyword evidence="1" id="KW-0472">Membrane</keyword>
<keyword evidence="1" id="KW-1133">Transmembrane helix</keyword>